<comment type="caution">
    <text evidence="2">The sequence shown here is derived from an EMBL/GenBank/DDBJ whole genome shotgun (WGS) entry which is preliminary data.</text>
</comment>
<sequence>MRITLDLPTVTIDPTEDGGRDQDGAPNGLPDCPHCNTEYDGGMAKTTDGLVHERCLVGWLSRRDERDAWKVLAAQVAKHPSRQSAATMRAVIQALLAMQPSPTP</sequence>
<reference evidence="3" key="1">
    <citation type="journal article" date="2019" name="Int. J. Syst. Evol. Microbiol.">
        <title>The Global Catalogue of Microorganisms (GCM) 10K type strain sequencing project: providing services to taxonomists for standard genome sequencing and annotation.</title>
        <authorList>
            <consortium name="The Broad Institute Genomics Platform"/>
            <consortium name="The Broad Institute Genome Sequencing Center for Infectious Disease"/>
            <person name="Wu L."/>
            <person name="Ma J."/>
        </authorList>
    </citation>
    <scope>NUCLEOTIDE SEQUENCE [LARGE SCALE GENOMIC DNA]</scope>
    <source>
        <strain evidence="3">JCM 4602</strain>
    </source>
</reference>
<name>A0ABQ3CCP2_9ACTN</name>
<dbReference type="Proteomes" id="UP000624183">
    <property type="component" value="Unassembled WGS sequence"/>
</dbReference>
<evidence type="ECO:0000313" key="3">
    <source>
        <dbReference type="Proteomes" id="UP000624183"/>
    </source>
</evidence>
<feature type="region of interest" description="Disordered" evidence="1">
    <location>
        <begin position="1"/>
        <end position="30"/>
    </location>
</feature>
<dbReference type="EMBL" id="BMUW01000049">
    <property type="protein sequence ID" value="GGZ84324.1"/>
    <property type="molecule type" value="Genomic_DNA"/>
</dbReference>
<evidence type="ECO:0008006" key="4">
    <source>
        <dbReference type="Google" id="ProtNLM"/>
    </source>
</evidence>
<gene>
    <name evidence="2" type="ORF">GCM10010328_67820</name>
</gene>
<protein>
    <recommendedName>
        <fullName evidence="4">Transcription factor zinc-finger domain-containing protein</fullName>
    </recommendedName>
</protein>
<evidence type="ECO:0000313" key="2">
    <source>
        <dbReference type="EMBL" id="GGZ84324.1"/>
    </source>
</evidence>
<accession>A0ABQ3CCP2</accession>
<evidence type="ECO:0000256" key="1">
    <source>
        <dbReference type="SAM" id="MobiDB-lite"/>
    </source>
</evidence>
<organism evidence="2 3">
    <name type="scientific">Streptomyces rubiginosohelvolus</name>
    <dbReference type="NCBI Taxonomy" id="67362"/>
    <lineage>
        <taxon>Bacteria</taxon>
        <taxon>Bacillati</taxon>
        <taxon>Actinomycetota</taxon>
        <taxon>Actinomycetes</taxon>
        <taxon>Kitasatosporales</taxon>
        <taxon>Streptomycetaceae</taxon>
        <taxon>Streptomyces</taxon>
    </lineage>
</organism>
<proteinExistence type="predicted"/>
<keyword evidence="3" id="KW-1185">Reference proteome</keyword>